<evidence type="ECO:0000313" key="3">
    <source>
        <dbReference type="EMBL" id="MCD2192675.1"/>
    </source>
</evidence>
<sequence>MTLSSSRPSRRLVLGWGAAGLLGAGALAACSDEPPAAPAGPASGSTTPSTTTSARPAYVGDQRGVALCAALASLAASLYSGAVTAAGDGRLGQVPGVVTAFLSGAGAQHTEHAAAWNALLTAAGRPAVSGTPLSVETERRATLGRAAAPTDLLAVAVDIEASVGATVLARAGEFTDAGAAALAATVAPVAAMHGATAAFLLGRPTGVAPGPAGAALGPDALLV</sequence>
<dbReference type="PROSITE" id="PS51318">
    <property type="entry name" value="TAT"/>
    <property type="match status" value="1"/>
</dbReference>
<dbReference type="RefSeq" id="WP_230730354.1">
    <property type="nucleotide sequence ID" value="NZ_JAJNDB010000001.1"/>
</dbReference>
<protein>
    <submittedName>
        <fullName evidence="3">Ferritin-like domain-containing protein</fullName>
    </submittedName>
</protein>
<dbReference type="Proteomes" id="UP001199469">
    <property type="component" value="Unassembled WGS sequence"/>
</dbReference>
<evidence type="ECO:0000313" key="4">
    <source>
        <dbReference type="Proteomes" id="UP001199469"/>
    </source>
</evidence>
<feature type="signal peptide" evidence="2">
    <location>
        <begin position="1"/>
        <end position="28"/>
    </location>
</feature>
<dbReference type="EMBL" id="JAJNDB010000001">
    <property type="protein sequence ID" value="MCD2192675.1"/>
    <property type="molecule type" value="Genomic_DNA"/>
</dbReference>
<organism evidence="3 4">
    <name type="scientific">Actinomycetospora endophytica</name>
    <dbReference type="NCBI Taxonomy" id="2291215"/>
    <lineage>
        <taxon>Bacteria</taxon>
        <taxon>Bacillati</taxon>
        <taxon>Actinomycetota</taxon>
        <taxon>Actinomycetes</taxon>
        <taxon>Pseudonocardiales</taxon>
        <taxon>Pseudonocardiaceae</taxon>
        <taxon>Actinomycetospora</taxon>
    </lineage>
</organism>
<dbReference type="PROSITE" id="PS51257">
    <property type="entry name" value="PROKAR_LIPOPROTEIN"/>
    <property type="match status" value="1"/>
</dbReference>
<feature type="region of interest" description="Disordered" evidence="1">
    <location>
        <begin position="34"/>
        <end position="56"/>
    </location>
</feature>
<feature type="chain" id="PRO_5046938578" evidence="2">
    <location>
        <begin position="29"/>
        <end position="223"/>
    </location>
</feature>
<keyword evidence="4" id="KW-1185">Reference proteome</keyword>
<dbReference type="InterPro" id="IPR006311">
    <property type="entry name" value="TAT_signal"/>
</dbReference>
<feature type="compositionally biased region" description="Low complexity" evidence="1">
    <location>
        <begin position="39"/>
        <end position="54"/>
    </location>
</feature>
<reference evidence="3 4" key="1">
    <citation type="submission" date="2021-11" db="EMBL/GenBank/DDBJ databases">
        <title>Draft genome sequence of Actinomycetospora sp. SF1 isolated from the rhizosphere soil.</title>
        <authorList>
            <person name="Duangmal K."/>
            <person name="Chantavorakit T."/>
        </authorList>
    </citation>
    <scope>NUCLEOTIDE SEQUENCE [LARGE SCALE GENOMIC DNA]</scope>
    <source>
        <strain evidence="3 4">TBRC 5722</strain>
    </source>
</reference>
<accession>A0ABS8P350</accession>
<proteinExistence type="predicted"/>
<keyword evidence="2" id="KW-0732">Signal</keyword>
<evidence type="ECO:0000256" key="2">
    <source>
        <dbReference type="SAM" id="SignalP"/>
    </source>
</evidence>
<comment type="caution">
    <text evidence="3">The sequence shown here is derived from an EMBL/GenBank/DDBJ whole genome shotgun (WGS) entry which is preliminary data.</text>
</comment>
<name>A0ABS8P350_9PSEU</name>
<evidence type="ECO:0000256" key="1">
    <source>
        <dbReference type="SAM" id="MobiDB-lite"/>
    </source>
</evidence>
<gene>
    <name evidence="3" type="ORF">LQ327_04630</name>
</gene>